<comment type="caution">
    <text evidence="5">The sequence shown here is derived from an EMBL/GenBank/DDBJ whole genome shotgun (WGS) entry which is preliminary data.</text>
</comment>
<evidence type="ECO:0000313" key="5">
    <source>
        <dbReference type="EMBL" id="RKF77948.1"/>
    </source>
</evidence>
<evidence type="ECO:0000313" key="6">
    <source>
        <dbReference type="Proteomes" id="UP000283383"/>
    </source>
</evidence>
<protein>
    <submittedName>
        <fullName evidence="5">Cytochrome c oxidase-assembly factor COX23, mitochondrial</fullName>
    </submittedName>
</protein>
<name>A0A420ITT8_9PEZI</name>
<dbReference type="EMBL" id="MCBQ01006818">
    <property type="protein sequence ID" value="RKF77948.1"/>
    <property type="molecule type" value="Genomic_DNA"/>
</dbReference>
<evidence type="ECO:0000256" key="2">
    <source>
        <dbReference type="ARBA" id="ARBA00004569"/>
    </source>
</evidence>
<dbReference type="GO" id="GO:0033108">
    <property type="term" value="P:mitochondrial respiratory chain complex assembly"/>
    <property type="evidence" value="ECO:0007669"/>
    <property type="project" value="TreeGrafter"/>
</dbReference>
<dbReference type="SUPFAM" id="SSF47072">
    <property type="entry name" value="Cysteine alpha-hairpin motif"/>
    <property type="match status" value="1"/>
</dbReference>
<dbReference type="InterPro" id="IPR051040">
    <property type="entry name" value="COX23"/>
</dbReference>
<proteinExistence type="predicted"/>
<dbReference type="Proteomes" id="UP000283383">
    <property type="component" value="Unassembled WGS sequence"/>
</dbReference>
<gene>
    <name evidence="5" type="ORF">GcM3_068017</name>
</gene>
<dbReference type="InterPro" id="IPR009069">
    <property type="entry name" value="Cys_alpha_HP_mot_SF"/>
</dbReference>
<dbReference type="STRING" id="62708.A0A420ITT8"/>
<evidence type="ECO:0000256" key="1">
    <source>
        <dbReference type="ARBA" id="ARBA00003875"/>
    </source>
</evidence>
<accession>A0A420ITT8</accession>
<evidence type="ECO:0000256" key="4">
    <source>
        <dbReference type="ARBA" id="ARBA00023157"/>
    </source>
</evidence>
<sequence>MSSTKPEGVVWDSKLKAQYESKRPGEYMDPCQDAASKSMKCLHRNGGDKEMCTDYFHNIQEHIETAKSNGAHHSMLFSSFKEHDTNYVLKLKEMKELKRKEAKPWFKFS</sequence>
<keyword evidence="3" id="KW-0496">Mitochondrion</keyword>
<dbReference type="PANTHER" id="PTHR46811">
    <property type="entry name" value="COILED-COIL-HELIX-COILED-COIL-HELIX DOMAIN-CONTAINING PROTEIN 7"/>
    <property type="match status" value="1"/>
</dbReference>
<dbReference type="AlphaFoldDB" id="A0A420ITT8"/>
<keyword evidence="4" id="KW-1015">Disulfide bond</keyword>
<comment type="function">
    <text evidence="1">Required for the assembly of cytochrome c oxidase.</text>
</comment>
<reference evidence="5 6" key="1">
    <citation type="journal article" date="2018" name="BMC Genomics">
        <title>Comparative genome analyses reveal sequence features reflecting distinct modes of host-adaptation between dicot and monocot powdery mildew.</title>
        <authorList>
            <person name="Wu Y."/>
            <person name="Ma X."/>
            <person name="Pan Z."/>
            <person name="Kale S.D."/>
            <person name="Song Y."/>
            <person name="King H."/>
            <person name="Zhang Q."/>
            <person name="Presley C."/>
            <person name="Deng X."/>
            <person name="Wei C.I."/>
            <person name="Xiao S."/>
        </authorList>
    </citation>
    <scope>NUCLEOTIDE SEQUENCE [LARGE SCALE GENOMIC DNA]</scope>
    <source>
        <strain evidence="5">UMSG3</strain>
    </source>
</reference>
<organism evidence="5 6">
    <name type="scientific">Golovinomyces cichoracearum</name>
    <dbReference type="NCBI Taxonomy" id="62708"/>
    <lineage>
        <taxon>Eukaryota</taxon>
        <taxon>Fungi</taxon>
        <taxon>Dikarya</taxon>
        <taxon>Ascomycota</taxon>
        <taxon>Pezizomycotina</taxon>
        <taxon>Leotiomycetes</taxon>
        <taxon>Erysiphales</taxon>
        <taxon>Erysiphaceae</taxon>
        <taxon>Golovinomyces</taxon>
    </lineage>
</organism>
<comment type="subcellular location">
    <subcellularLocation>
        <location evidence="2">Mitochondrion intermembrane space</location>
    </subcellularLocation>
</comment>
<dbReference type="GO" id="GO:0005758">
    <property type="term" value="C:mitochondrial intermembrane space"/>
    <property type="evidence" value="ECO:0007669"/>
    <property type="project" value="UniProtKB-SubCell"/>
</dbReference>
<dbReference type="PANTHER" id="PTHR46811:SF1">
    <property type="entry name" value="COILED-COIL-HELIX-COILED-COIL-HELIX DOMAIN-CONTAINING PROTEIN 7"/>
    <property type="match status" value="1"/>
</dbReference>
<evidence type="ECO:0000256" key="3">
    <source>
        <dbReference type="ARBA" id="ARBA00023128"/>
    </source>
</evidence>
<keyword evidence="6" id="KW-1185">Reference proteome</keyword>